<gene>
    <name evidence="5" type="ORF">GCM10011346_05720</name>
</gene>
<accession>A0ABQ2NRC0</accession>
<keyword evidence="3" id="KW-0648">Protein biosynthesis</keyword>
<proteinExistence type="inferred from homology"/>
<dbReference type="EMBL" id="BMLW01000001">
    <property type="protein sequence ID" value="GGP07856.1"/>
    <property type="molecule type" value="Genomic_DNA"/>
</dbReference>
<reference evidence="6" key="1">
    <citation type="journal article" date="2019" name="Int. J. Syst. Evol. Microbiol.">
        <title>The Global Catalogue of Microorganisms (GCM) 10K type strain sequencing project: providing services to taxonomists for standard genome sequencing and annotation.</title>
        <authorList>
            <consortium name="The Broad Institute Genomics Platform"/>
            <consortium name="The Broad Institute Genome Sequencing Center for Infectious Disease"/>
            <person name="Wu L."/>
            <person name="Ma J."/>
        </authorList>
    </citation>
    <scope>NUCLEOTIDE SEQUENCE [LARGE SCALE GENOMIC DNA]</scope>
    <source>
        <strain evidence="6">CGMCC 1.7693</strain>
    </source>
</reference>
<evidence type="ECO:0000256" key="3">
    <source>
        <dbReference type="ARBA" id="ARBA00022917"/>
    </source>
</evidence>
<keyword evidence="5" id="KW-0413">Isomerase</keyword>
<sequence length="330" mass="37072">MGVNMIEVEEARQTLDDEQSIQAFDDIVYQRVLGASKHISMIGDMIESIALIGEKNHSSIHSVVDKIKTLSQYFIETRGAASQAISNAINIMIKNIDEVRNLDVEEASKVIIQKKNNYLIQSEKAINKVVKYGVEAASSMKTIMVFDYSSTVNKWLQNLKNENKNYTIVIPESRIINGGYPFIEACREAGHQIKFIPDAAIMYYLKECDGAFFGAETFYPDGTTFNTTGSDIVGLVCKEFNIPLYVLTPMIKVDIRAIYGYKKQLKINDLTEELASNWDSSVKSKIDFNCPELLGVESKYITAIITEEGIIPANQLFNNSKKFHDSLKGE</sequence>
<dbReference type="Gene3D" id="3.40.50.10470">
    <property type="entry name" value="Translation initiation factor eif-2b, domain 2"/>
    <property type="match status" value="1"/>
</dbReference>
<dbReference type="InterPro" id="IPR000649">
    <property type="entry name" value="IF-2B-related"/>
</dbReference>
<dbReference type="InterPro" id="IPR051501">
    <property type="entry name" value="eIF2B_alpha/beta/delta"/>
</dbReference>
<dbReference type="Pfam" id="PF01008">
    <property type="entry name" value="IF-2B"/>
    <property type="match status" value="1"/>
</dbReference>
<evidence type="ECO:0000256" key="2">
    <source>
        <dbReference type="ARBA" id="ARBA00022540"/>
    </source>
</evidence>
<evidence type="ECO:0000256" key="1">
    <source>
        <dbReference type="ARBA" id="ARBA00007251"/>
    </source>
</evidence>
<dbReference type="InterPro" id="IPR037171">
    <property type="entry name" value="NagB/RpiA_transferase-like"/>
</dbReference>
<comment type="similarity">
    <text evidence="1 4">Belongs to the eIF-2B alpha/beta/delta subunits family.</text>
</comment>
<dbReference type="PANTHER" id="PTHR45860">
    <property type="entry name" value="TRANSLATION INITIATION FACTOR EIF-2B SUBUNIT ALPHA"/>
    <property type="match status" value="1"/>
</dbReference>
<dbReference type="InterPro" id="IPR042529">
    <property type="entry name" value="IF_2B-like_C"/>
</dbReference>
<dbReference type="SUPFAM" id="SSF100950">
    <property type="entry name" value="NagB/RpiA/CoA transferase-like"/>
    <property type="match status" value="1"/>
</dbReference>
<keyword evidence="6" id="KW-1185">Reference proteome</keyword>
<dbReference type="Proteomes" id="UP000641206">
    <property type="component" value="Unassembled WGS sequence"/>
</dbReference>
<comment type="caution">
    <text evidence="5">The sequence shown here is derived from an EMBL/GenBank/DDBJ whole genome shotgun (WGS) entry which is preliminary data.</text>
</comment>
<evidence type="ECO:0000313" key="5">
    <source>
        <dbReference type="EMBL" id="GGP07856.1"/>
    </source>
</evidence>
<name>A0ABQ2NRC0_9BACI</name>
<organism evidence="5 6">
    <name type="scientific">Oceanobacillus neutriphilus</name>
    <dbReference type="NCBI Taxonomy" id="531815"/>
    <lineage>
        <taxon>Bacteria</taxon>
        <taxon>Bacillati</taxon>
        <taxon>Bacillota</taxon>
        <taxon>Bacilli</taxon>
        <taxon>Bacillales</taxon>
        <taxon>Bacillaceae</taxon>
        <taxon>Oceanobacillus</taxon>
    </lineage>
</organism>
<evidence type="ECO:0000256" key="4">
    <source>
        <dbReference type="RuleBase" id="RU003814"/>
    </source>
</evidence>
<evidence type="ECO:0000313" key="6">
    <source>
        <dbReference type="Proteomes" id="UP000641206"/>
    </source>
</evidence>
<dbReference type="PANTHER" id="PTHR45860:SF1">
    <property type="entry name" value="TRANSLATION INITIATION FACTOR EIF-2B SUBUNIT ALPHA"/>
    <property type="match status" value="1"/>
</dbReference>
<keyword evidence="2" id="KW-0396">Initiation factor</keyword>
<dbReference type="GO" id="GO:0016853">
    <property type="term" value="F:isomerase activity"/>
    <property type="evidence" value="ECO:0007669"/>
    <property type="project" value="UniProtKB-KW"/>
</dbReference>
<protein>
    <submittedName>
        <fullName evidence="5">S-methyl-5-thioribose-1-phosphate isomerase</fullName>
    </submittedName>
</protein>